<dbReference type="OMA" id="ACLFAIN"/>
<feature type="domain" description="RIIa" evidence="1">
    <location>
        <begin position="26"/>
        <end position="60"/>
    </location>
</feature>
<evidence type="ECO:0000259" key="1">
    <source>
        <dbReference type="Pfam" id="PF02197"/>
    </source>
</evidence>
<keyword evidence="3" id="KW-1185">Reference proteome</keyword>
<evidence type="ECO:0000313" key="3">
    <source>
        <dbReference type="Proteomes" id="UP000195521"/>
    </source>
</evidence>
<dbReference type="RefSeq" id="XP_028543406.1">
    <property type="nucleotide sequence ID" value="XM_028687605.1"/>
</dbReference>
<reference evidence="3" key="1">
    <citation type="submission" date="2017-04" db="EMBL/GenBank/DDBJ databases">
        <title>Plasmodium gonderi genome.</title>
        <authorList>
            <person name="Arisue N."/>
            <person name="Honma H."/>
            <person name="Kawai S."/>
            <person name="Tougan T."/>
            <person name="Tanabe K."/>
            <person name="Horii T."/>
        </authorList>
    </citation>
    <scope>NUCLEOTIDE SEQUENCE [LARGE SCALE GENOMIC DNA]</scope>
    <source>
        <strain evidence="3">ATCC 30045</strain>
    </source>
</reference>
<gene>
    <name evidence="2" type="ORF">PGO_090150</name>
</gene>
<sequence>MESTNTFEFKKIDKLNLDKYNVPPYFEEIVSEFIAKLVQKNPDNPYLFALNYFDEKLKEYIHN</sequence>
<dbReference type="SUPFAM" id="SSF47391">
    <property type="entry name" value="Dimerization-anchoring domain of cAMP-dependent PK regulatory subunit"/>
    <property type="match status" value="1"/>
</dbReference>
<name>A0A1Y1JHZ9_PLAGO</name>
<evidence type="ECO:0000313" key="2">
    <source>
        <dbReference type="EMBL" id="GAW80817.1"/>
    </source>
</evidence>
<organism evidence="2 3">
    <name type="scientific">Plasmodium gonderi</name>
    <dbReference type="NCBI Taxonomy" id="77519"/>
    <lineage>
        <taxon>Eukaryota</taxon>
        <taxon>Sar</taxon>
        <taxon>Alveolata</taxon>
        <taxon>Apicomplexa</taxon>
        <taxon>Aconoidasida</taxon>
        <taxon>Haemosporida</taxon>
        <taxon>Plasmodiidae</taxon>
        <taxon>Plasmodium</taxon>
        <taxon>Plasmodium (Plasmodium)</taxon>
    </lineage>
</organism>
<dbReference type="EMBL" id="BDQF01000010">
    <property type="protein sequence ID" value="GAW80817.1"/>
    <property type="molecule type" value="Genomic_DNA"/>
</dbReference>
<comment type="caution">
    <text evidence="2">The sequence shown here is derived from an EMBL/GenBank/DDBJ whole genome shotgun (WGS) entry which is preliminary data.</text>
</comment>
<dbReference type="OrthoDB" id="252964at2759"/>
<dbReference type="AlphaFoldDB" id="A0A1Y1JHZ9"/>
<dbReference type="Pfam" id="PF02197">
    <property type="entry name" value="RIIa"/>
    <property type="match status" value="1"/>
</dbReference>
<dbReference type="Proteomes" id="UP000195521">
    <property type="component" value="Unassembled WGS sequence"/>
</dbReference>
<dbReference type="GeneID" id="39747535"/>
<dbReference type="Gene3D" id="1.20.890.10">
    <property type="entry name" value="cAMP-dependent protein kinase regulatory subunit, dimerization-anchoring domain"/>
    <property type="match status" value="1"/>
</dbReference>
<accession>A0A1Y1JHZ9</accession>
<proteinExistence type="predicted"/>
<dbReference type="InterPro" id="IPR003117">
    <property type="entry name" value="cAMP_dep_PK_reg_su_I/II_a/b"/>
</dbReference>
<protein>
    <recommendedName>
        <fullName evidence="1">RIIa domain-containing protein</fullName>
    </recommendedName>
</protein>